<protein>
    <recommendedName>
        <fullName evidence="13">Metalloendopeptidase</fullName>
        <ecNumber evidence="13">3.4.24.-</ecNumber>
    </recommendedName>
</protein>
<gene>
    <name evidence="20 21" type="primary">LOC111113166</name>
</gene>
<dbReference type="PANTHER" id="PTHR12916">
    <property type="entry name" value="CYTOCHROME C OXIDASE POLYPEPTIDE VIC-2"/>
    <property type="match status" value="1"/>
</dbReference>
<keyword evidence="6 12" id="KW-0378">Hydrolase</keyword>
<feature type="compositionally biased region" description="Basic and acidic residues" evidence="14">
    <location>
        <begin position="1229"/>
        <end position="1243"/>
    </location>
</feature>
<dbReference type="PANTHER" id="PTHR12916:SF4">
    <property type="entry name" value="UNINFLATABLE, ISOFORM C"/>
    <property type="match status" value="1"/>
</dbReference>
<feature type="disulfide bond" evidence="11">
    <location>
        <begin position="900"/>
        <end position="909"/>
    </location>
</feature>
<evidence type="ECO:0000256" key="1">
    <source>
        <dbReference type="ARBA" id="ARBA00022536"/>
    </source>
</evidence>
<evidence type="ECO:0000256" key="4">
    <source>
        <dbReference type="ARBA" id="ARBA00022729"/>
    </source>
</evidence>
<dbReference type="SMART" id="SM00181">
    <property type="entry name" value="EGF"/>
    <property type="match status" value="11"/>
</dbReference>
<feature type="disulfide bond" evidence="11">
    <location>
        <begin position="498"/>
        <end position="515"/>
    </location>
</feature>
<dbReference type="Pfam" id="PF01400">
    <property type="entry name" value="Astacin"/>
    <property type="match status" value="1"/>
</dbReference>
<dbReference type="OrthoDB" id="6249379at2759"/>
<dbReference type="FunFam" id="2.10.25.10:FF:000012">
    <property type="entry name" value="Delta-like protein"/>
    <property type="match status" value="1"/>
</dbReference>
<proteinExistence type="predicted"/>
<dbReference type="Pfam" id="PF00008">
    <property type="entry name" value="EGF"/>
    <property type="match status" value="9"/>
</dbReference>
<feature type="disulfide bond" evidence="11">
    <location>
        <begin position="1061"/>
        <end position="1070"/>
    </location>
</feature>
<dbReference type="InterPro" id="IPR006026">
    <property type="entry name" value="Peptidase_Metallo"/>
</dbReference>
<dbReference type="InterPro" id="IPR013320">
    <property type="entry name" value="ConA-like_dom_sf"/>
</dbReference>
<feature type="region of interest" description="Disordered" evidence="14">
    <location>
        <begin position="50"/>
        <end position="80"/>
    </location>
</feature>
<organism evidence="19 21">
    <name type="scientific">Crassostrea virginica</name>
    <name type="common">Eastern oyster</name>
    <dbReference type="NCBI Taxonomy" id="6565"/>
    <lineage>
        <taxon>Eukaryota</taxon>
        <taxon>Metazoa</taxon>
        <taxon>Spiralia</taxon>
        <taxon>Lophotrochozoa</taxon>
        <taxon>Mollusca</taxon>
        <taxon>Bivalvia</taxon>
        <taxon>Autobranchia</taxon>
        <taxon>Pteriomorphia</taxon>
        <taxon>Ostreida</taxon>
        <taxon>Ostreoidea</taxon>
        <taxon>Ostreidae</taxon>
        <taxon>Crassostrea</taxon>
    </lineage>
</organism>
<dbReference type="PROSITE" id="PS50026">
    <property type="entry name" value="EGF_3"/>
    <property type="match status" value="10"/>
</dbReference>
<feature type="disulfide bond" evidence="11">
    <location>
        <begin position="728"/>
        <end position="737"/>
    </location>
</feature>
<name>A0A8B8BVI9_CRAVI</name>
<dbReference type="Gene3D" id="3.40.390.10">
    <property type="entry name" value="Collagenase (Catalytic Domain)"/>
    <property type="match status" value="1"/>
</dbReference>
<feature type="domain" description="EGF-like" evidence="16">
    <location>
        <begin position="785"/>
        <end position="824"/>
    </location>
</feature>
<keyword evidence="4 13" id="KW-0732">Signal</keyword>
<evidence type="ECO:0000313" key="20">
    <source>
        <dbReference type="RefSeq" id="XP_022306905.1"/>
    </source>
</evidence>
<dbReference type="Gene3D" id="2.60.120.200">
    <property type="match status" value="2"/>
</dbReference>
<dbReference type="GeneID" id="111113166"/>
<dbReference type="SUPFAM" id="SSF49899">
    <property type="entry name" value="Concanavalin A-like lectins/glucanases"/>
    <property type="match status" value="2"/>
</dbReference>
<feature type="domain" description="EGF-like" evidence="16">
    <location>
        <begin position="742"/>
        <end position="781"/>
    </location>
</feature>
<dbReference type="SUPFAM" id="SSF49854">
    <property type="entry name" value="Spermadhesin, CUB domain"/>
    <property type="match status" value="1"/>
</dbReference>
<feature type="domain" description="EGF-like" evidence="16">
    <location>
        <begin position="871"/>
        <end position="910"/>
    </location>
</feature>
<feature type="disulfide bond" evidence="11">
    <location>
        <begin position="857"/>
        <end position="866"/>
    </location>
</feature>
<keyword evidence="8 12" id="KW-0482">Metalloprotease</keyword>
<dbReference type="EC" id="3.4.24.-" evidence="13"/>
<dbReference type="SMART" id="SM00137">
    <property type="entry name" value="MAM"/>
    <property type="match status" value="1"/>
</dbReference>
<dbReference type="Proteomes" id="UP000694844">
    <property type="component" value="Chromosome 9"/>
</dbReference>
<feature type="disulfide bond" evidence="11">
    <location>
        <begin position="814"/>
        <end position="823"/>
    </location>
</feature>
<evidence type="ECO:0000256" key="7">
    <source>
        <dbReference type="ARBA" id="ARBA00022833"/>
    </source>
</evidence>
<feature type="compositionally biased region" description="Polar residues" evidence="14">
    <location>
        <begin position="55"/>
        <end position="66"/>
    </location>
</feature>
<evidence type="ECO:0000259" key="18">
    <source>
        <dbReference type="PROSITE" id="PS51864"/>
    </source>
</evidence>
<dbReference type="AlphaFoldDB" id="A0A8B8BVI9"/>
<feature type="chain" id="PRO_5044519744" description="Metalloendopeptidase" evidence="13">
    <location>
        <begin position="20"/>
        <end position="1243"/>
    </location>
</feature>
<dbReference type="PROSITE" id="PS01186">
    <property type="entry name" value="EGF_2"/>
    <property type="match status" value="7"/>
</dbReference>
<dbReference type="Gene3D" id="2.60.120.290">
    <property type="entry name" value="Spermadhesin, CUB domain"/>
    <property type="match status" value="1"/>
</dbReference>
<dbReference type="GO" id="GO:0008270">
    <property type="term" value="F:zinc ion binding"/>
    <property type="evidence" value="ECO:0007669"/>
    <property type="project" value="UniProtKB-UniRule"/>
</dbReference>
<dbReference type="InterPro" id="IPR000859">
    <property type="entry name" value="CUB_dom"/>
</dbReference>
<keyword evidence="5" id="KW-0677">Repeat</keyword>
<feature type="domain" description="CUB" evidence="15">
    <location>
        <begin position="373"/>
        <end position="489"/>
    </location>
</feature>
<comment type="cofactor">
    <cofactor evidence="12 13">
        <name>Zn(2+)</name>
        <dbReference type="ChEBI" id="CHEBI:29105"/>
    </cofactor>
    <text evidence="12 13">Binds 1 zinc ion per subunit.</text>
</comment>
<evidence type="ECO:0000256" key="8">
    <source>
        <dbReference type="ARBA" id="ARBA00023049"/>
    </source>
</evidence>
<evidence type="ECO:0000256" key="6">
    <source>
        <dbReference type="ARBA" id="ARBA00022801"/>
    </source>
</evidence>
<keyword evidence="10" id="KW-0325">Glycoprotein</keyword>
<dbReference type="CDD" id="cd00054">
    <property type="entry name" value="EGF_CA"/>
    <property type="match status" value="9"/>
</dbReference>
<evidence type="ECO:0000256" key="2">
    <source>
        <dbReference type="ARBA" id="ARBA00022670"/>
    </source>
</evidence>
<dbReference type="InterPro" id="IPR024079">
    <property type="entry name" value="MetalloPept_cat_dom_sf"/>
</dbReference>
<dbReference type="GO" id="GO:0006508">
    <property type="term" value="P:proteolysis"/>
    <property type="evidence" value="ECO:0007669"/>
    <property type="project" value="UniProtKB-KW"/>
</dbReference>
<feature type="region of interest" description="Disordered" evidence="14">
    <location>
        <begin position="1224"/>
        <end position="1243"/>
    </location>
</feature>
<evidence type="ECO:0000256" key="13">
    <source>
        <dbReference type="RuleBase" id="RU361183"/>
    </source>
</evidence>
<evidence type="ECO:0000256" key="10">
    <source>
        <dbReference type="ARBA" id="ARBA00023180"/>
    </source>
</evidence>
<feature type="disulfide bond" evidence="11">
    <location>
        <begin position="517"/>
        <end position="526"/>
    </location>
</feature>
<reference evidence="20 21" key="1">
    <citation type="submission" date="2025-04" db="UniProtKB">
        <authorList>
            <consortium name="RefSeq"/>
        </authorList>
    </citation>
    <scope>IDENTIFICATION</scope>
    <source>
        <tissue evidence="20 21">Whole sample</tissue>
    </source>
</reference>
<feature type="active site" evidence="12">
    <location>
        <position position="227"/>
    </location>
</feature>
<dbReference type="SUPFAM" id="SSF55486">
    <property type="entry name" value="Metalloproteases ('zincins'), catalytic domain"/>
    <property type="match status" value="1"/>
</dbReference>
<dbReference type="PROSITE" id="PS01180">
    <property type="entry name" value="CUB"/>
    <property type="match status" value="1"/>
</dbReference>
<feature type="domain" description="EGF-like" evidence="16">
    <location>
        <begin position="911"/>
        <end position="947"/>
    </location>
</feature>
<feature type="domain" description="EGF-like" evidence="16">
    <location>
        <begin position="951"/>
        <end position="987"/>
    </location>
</feature>
<dbReference type="Gene3D" id="2.10.25.10">
    <property type="entry name" value="Laminin"/>
    <property type="match status" value="10"/>
</dbReference>
<dbReference type="GO" id="GO:0004222">
    <property type="term" value="F:metalloendopeptidase activity"/>
    <property type="evidence" value="ECO:0007669"/>
    <property type="project" value="UniProtKB-UniRule"/>
</dbReference>
<evidence type="ECO:0000256" key="14">
    <source>
        <dbReference type="SAM" id="MobiDB-lite"/>
    </source>
</evidence>
<feature type="domain" description="EGF-like" evidence="16">
    <location>
        <begin position="489"/>
        <end position="527"/>
    </location>
</feature>
<evidence type="ECO:0000259" key="17">
    <source>
        <dbReference type="PROSITE" id="PS50060"/>
    </source>
</evidence>
<feature type="domain" description="EGF-like" evidence="16">
    <location>
        <begin position="1032"/>
        <end position="1071"/>
    </location>
</feature>
<dbReference type="PROSITE" id="PS51864">
    <property type="entry name" value="ASTACIN"/>
    <property type="match status" value="1"/>
</dbReference>
<feature type="disulfide bond" evidence="11">
    <location>
        <begin position="937"/>
        <end position="946"/>
    </location>
</feature>
<dbReference type="FunFam" id="2.10.25.10:FF:000173">
    <property type="entry name" value="Neurogenic locus notch protein 2"/>
    <property type="match status" value="1"/>
</dbReference>
<feature type="disulfide bond" evidence="11">
    <location>
        <begin position="1017"/>
        <end position="1026"/>
    </location>
</feature>
<sequence>MNTHAVILGLLVVCLTVVSFPTEKTSKEDEQLRSFFRALQDYVNKRHMKSRDQLVRSNTDDANSLEKNILDPKDEDEAESQTVLIGDKAVKPKNLHLNKEQERDDNRDHHPTPPVVGIKKAQQKEARNFGISRSPLWKDGIIPYDIDSNSFGSRYGQALDLVENTAANISKTTCVQWRRKTAEDTFFVKIIGNDNGCYSYVGNIEKTGGQELNLGEGCLDEYIVLHEMHHAMGGLHEQQRDKRKYFVKVNWGNVKTQYNDQYALSQHTKNNEIYDYASILQYHLTAFSSNYKPTMSIPDRDLEYLISESKYALDFYDMAEVNREYNCPSASCTLSCQNEGFRMQAVGQTTCKCHCPSGLKGATCEELDTDAACGKIISLSNGGSEEIKMSTYSSGSMCTWLVKGESDSIIKATVTAIDLPFSSQDDCYHWLEFRDYLIGDKGKELCGKSTTAKIYTQAQIGQVSPFMIRFNAKKSHTPGSGFTVRVEALKSGCMSSPCKTGSLCTEGPGDGTYTCACQNGLSGTNCDQFKAPSYNLCNHEDDFGTCVFGEDLSADIRWSFNTRLCDWRGCGSGALTRGSGYQFLTLTPYYDSVPWNYGSKAAIKTSAHFTAVDRCLSFDYALGNYVEGDRLTELNVYMEGTGKAKTKLKTYKTTTDYNWRTETVSIEAVENLVITIEGVIGPQLVGVDNISLRPGLCTNTPCNPNPCLNSGTCDDSSPPTGSKYGCTCPAGFTGDRCETPSNTNGCTGHSCQNGATCVMDSTRTDGYRCECDTGFTGDKCENKATTNACNGHSCQNGATCVVDSTRTDGYRCECDTGFTGDKCENKVTANACNGHSCQNGATCIVDSTRTDGYRCECDTGFTGDKCENKVTTNACNGHSCQNGATCVVDSTRTDGYRCECDTGFTGDKCEKRTHCADTPCKNGGICTSGNVTFSCQCSIEYTGPTCDTLVTPDHCSPYPCENGGICNSNSTGFYCTCPLAYTGRTCDILMETNPCDPSPCQNGGSCVSFDSAFYCMCVSGYLGDVCQRHDNDSDACASYPCQNGGSCVVTPNGENPYTCDCPRGYSGRNCEGRTCKFERSYDSACFLNTEETAWYRNMDHNSGVAAFEGNHYLYLDPSSHDRDYFFDDDVVFEAGIHCLSFAYYMSGSDVEELSVHTFVSSYDEQFKLTGSQGDVWKKAQVNLHLDRNTFIVFYGVQKQPSWWSWFSESDSLLAIDDVTLTPQPCPGTFDKRSKGHRDTEDRH</sequence>
<feature type="domain" description="EGF-like" evidence="16">
    <location>
        <begin position="991"/>
        <end position="1027"/>
    </location>
</feature>
<keyword evidence="3 12" id="KW-0479">Metal-binding</keyword>
<keyword evidence="7 12" id="KW-0862">Zinc</keyword>
<dbReference type="GO" id="GO:0016020">
    <property type="term" value="C:membrane"/>
    <property type="evidence" value="ECO:0007669"/>
    <property type="project" value="InterPro"/>
</dbReference>
<evidence type="ECO:0000259" key="15">
    <source>
        <dbReference type="PROSITE" id="PS01180"/>
    </source>
</evidence>
<comment type="caution">
    <text evidence="11">Lacks conserved residue(s) required for the propagation of feature annotation.</text>
</comment>
<dbReference type="SMART" id="SM00235">
    <property type="entry name" value="ZnMc"/>
    <property type="match status" value="1"/>
</dbReference>
<evidence type="ECO:0000256" key="9">
    <source>
        <dbReference type="ARBA" id="ARBA00023157"/>
    </source>
</evidence>
<dbReference type="InterPro" id="IPR000998">
    <property type="entry name" value="MAM_dom"/>
</dbReference>
<keyword evidence="2 12" id="KW-0645">Protease</keyword>
<evidence type="ECO:0000256" key="3">
    <source>
        <dbReference type="ARBA" id="ARBA00022723"/>
    </source>
</evidence>
<feature type="binding site" evidence="12">
    <location>
        <position position="226"/>
    </location>
    <ligand>
        <name>Zn(2+)</name>
        <dbReference type="ChEBI" id="CHEBI:29105"/>
        <note>catalytic</note>
    </ligand>
</feature>
<evidence type="ECO:0000259" key="16">
    <source>
        <dbReference type="PROSITE" id="PS50026"/>
    </source>
</evidence>
<evidence type="ECO:0000313" key="21">
    <source>
        <dbReference type="RefSeq" id="XP_022306906.1"/>
    </source>
</evidence>
<evidence type="ECO:0000256" key="11">
    <source>
        <dbReference type="PROSITE-ProRule" id="PRU00076"/>
    </source>
</evidence>
<dbReference type="RefSeq" id="XP_022306905.1">
    <property type="nucleotide sequence ID" value="XM_022451197.1"/>
</dbReference>
<dbReference type="GO" id="GO:0005112">
    <property type="term" value="F:Notch binding"/>
    <property type="evidence" value="ECO:0007669"/>
    <property type="project" value="TreeGrafter"/>
</dbReference>
<feature type="domain" description="Peptidase M12A" evidence="18">
    <location>
        <begin position="128"/>
        <end position="328"/>
    </location>
</feature>
<dbReference type="InterPro" id="IPR001881">
    <property type="entry name" value="EGF-like_Ca-bd_dom"/>
</dbReference>
<feature type="binding site" evidence="12">
    <location>
        <position position="230"/>
    </location>
    <ligand>
        <name>Zn(2+)</name>
        <dbReference type="ChEBI" id="CHEBI:29105"/>
        <note>catalytic</note>
    </ligand>
</feature>
<feature type="domain" description="EGF-like" evidence="16">
    <location>
        <begin position="698"/>
        <end position="738"/>
    </location>
</feature>
<accession>A0A8B8BVI9</accession>
<dbReference type="SUPFAM" id="SSF57196">
    <property type="entry name" value="EGF/Laminin"/>
    <property type="match status" value="10"/>
</dbReference>
<dbReference type="KEGG" id="cvn:111113166"/>
<dbReference type="InterPro" id="IPR035914">
    <property type="entry name" value="Sperma_CUB_dom_sf"/>
</dbReference>
<feature type="region of interest" description="Disordered" evidence="14">
    <location>
        <begin position="98"/>
        <end position="124"/>
    </location>
</feature>
<dbReference type="GO" id="GO:0007219">
    <property type="term" value="P:Notch signaling pathway"/>
    <property type="evidence" value="ECO:0007669"/>
    <property type="project" value="TreeGrafter"/>
</dbReference>
<feature type="compositionally biased region" description="Basic and acidic residues" evidence="14">
    <location>
        <begin position="98"/>
        <end position="111"/>
    </location>
</feature>
<dbReference type="InterPro" id="IPR001506">
    <property type="entry name" value="Peptidase_M12A"/>
</dbReference>
<dbReference type="PROSITE" id="PS00022">
    <property type="entry name" value="EGF_1"/>
    <property type="match status" value="11"/>
</dbReference>
<feature type="disulfide bond" evidence="11">
    <location>
        <begin position="977"/>
        <end position="986"/>
    </location>
</feature>
<keyword evidence="1 11" id="KW-0245">EGF-like domain</keyword>
<feature type="signal peptide" evidence="13">
    <location>
        <begin position="1"/>
        <end position="19"/>
    </location>
</feature>
<dbReference type="SMART" id="SM00179">
    <property type="entry name" value="EGF_CA"/>
    <property type="match status" value="8"/>
</dbReference>
<feature type="binding site" evidence="12">
    <location>
        <position position="236"/>
    </location>
    <ligand>
        <name>Zn(2+)</name>
        <dbReference type="ChEBI" id="CHEBI:29105"/>
        <note>catalytic</note>
    </ligand>
</feature>
<evidence type="ECO:0000256" key="5">
    <source>
        <dbReference type="ARBA" id="ARBA00022737"/>
    </source>
</evidence>
<dbReference type="Pfam" id="PF00629">
    <property type="entry name" value="MAM"/>
    <property type="match status" value="2"/>
</dbReference>
<feature type="disulfide bond" evidence="11">
    <location>
        <begin position="771"/>
        <end position="780"/>
    </location>
</feature>
<keyword evidence="19" id="KW-1185">Reference proteome</keyword>
<feature type="domain" description="MAM" evidence="17">
    <location>
        <begin position="1073"/>
        <end position="1227"/>
    </location>
</feature>
<keyword evidence="9 11" id="KW-1015">Disulfide bond</keyword>
<dbReference type="GO" id="GO:0005509">
    <property type="term" value="F:calcium ion binding"/>
    <property type="evidence" value="ECO:0007669"/>
    <property type="project" value="InterPro"/>
</dbReference>
<feature type="domain" description="EGF-like" evidence="16">
    <location>
        <begin position="828"/>
        <end position="867"/>
    </location>
</feature>
<dbReference type="PRINTS" id="PR00480">
    <property type="entry name" value="ASTACIN"/>
</dbReference>
<dbReference type="RefSeq" id="XP_022306906.1">
    <property type="nucleotide sequence ID" value="XM_022451198.1"/>
</dbReference>
<evidence type="ECO:0000256" key="12">
    <source>
        <dbReference type="PROSITE-ProRule" id="PRU01211"/>
    </source>
</evidence>
<dbReference type="InterPro" id="IPR000742">
    <property type="entry name" value="EGF"/>
</dbReference>
<dbReference type="PROSITE" id="PS50060">
    <property type="entry name" value="MAM_2"/>
    <property type="match status" value="2"/>
</dbReference>
<feature type="domain" description="MAM" evidence="17">
    <location>
        <begin position="535"/>
        <end position="699"/>
    </location>
</feature>
<evidence type="ECO:0000313" key="19">
    <source>
        <dbReference type="Proteomes" id="UP000694844"/>
    </source>
</evidence>